<evidence type="ECO:0000313" key="2">
    <source>
        <dbReference type="EMBL" id="STX37477.1"/>
    </source>
</evidence>
<keyword evidence="1" id="KW-0732">Signal</keyword>
<evidence type="ECO:0008006" key="4">
    <source>
        <dbReference type="Google" id="ProtNLM"/>
    </source>
</evidence>
<dbReference type="Proteomes" id="UP000254033">
    <property type="component" value="Unassembled WGS sequence"/>
</dbReference>
<organism evidence="2 3">
    <name type="scientific">Legionella feeleii</name>
    <dbReference type="NCBI Taxonomy" id="453"/>
    <lineage>
        <taxon>Bacteria</taxon>
        <taxon>Pseudomonadati</taxon>
        <taxon>Pseudomonadota</taxon>
        <taxon>Gammaproteobacteria</taxon>
        <taxon>Legionellales</taxon>
        <taxon>Legionellaceae</taxon>
        <taxon>Legionella</taxon>
    </lineage>
</organism>
<evidence type="ECO:0000313" key="3">
    <source>
        <dbReference type="Proteomes" id="UP000254033"/>
    </source>
</evidence>
<feature type="signal peptide" evidence="1">
    <location>
        <begin position="1"/>
        <end position="18"/>
    </location>
</feature>
<reference evidence="2 3" key="1">
    <citation type="submission" date="2018-06" db="EMBL/GenBank/DDBJ databases">
        <authorList>
            <consortium name="Pathogen Informatics"/>
            <person name="Doyle S."/>
        </authorList>
    </citation>
    <scope>NUCLEOTIDE SEQUENCE [LARGE SCALE GENOMIC DNA]</scope>
    <source>
        <strain evidence="2 3">NCTC11978</strain>
    </source>
</reference>
<feature type="chain" id="PRO_5016903296" description="Major outer membrane protein" evidence="1">
    <location>
        <begin position="19"/>
        <end position="98"/>
    </location>
</feature>
<dbReference type="AlphaFoldDB" id="A0A378IQG8"/>
<gene>
    <name evidence="2" type="ORF">NCTC11978_00644</name>
</gene>
<name>A0A378IQG8_9GAMM</name>
<evidence type="ECO:0000256" key="1">
    <source>
        <dbReference type="SAM" id="SignalP"/>
    </source>
</evidence>
<dbReference type="EMBL" id="UGNY01000001">
    <property type="protein sequence ID" value="STX37477.1"/>
    <property type="molecule type" value="Genomic_DNA"/>
</dbReference>
<proteinExistence type="predicted"/>
<protein>
    <recommendedName>
        <fullName evidence="4">Major outer membrane protein</fullName>
    </recommendedName>
</protein>
<dbReference type="RefSeq" id="WP_147281853.1">
    <property type="nucleotide sequence ID" value="NZ_UGNY01000001.1"/>
</dbReference>
<sequence>MKILSFCGLFLISFSAIAQCDVSSGNCYSVSPSYDGYNVQGYNLNTGSIWNTNLKNNGDMDGWDSQGNYWQYNDNSGNYYNFGTGKSCYGKGYGRQCF</sequence>
<accession>A0A378IQG8</accession>